<dbReference type="Pfam" id="PF00573">
    <property type="entry name" value="Ribosomal_L4"/>
    <property type="match status" value="1"/>
</dbReference>
<keyword evidence="3" id="KW-0687">Ribonucleoprotein</keyword>
<reference evidence="7" key="1">
    <citation type="submission" date="2012-12" db="EMBL/GenBank/DDBJ databases">
        <title>Identification and characterization of a phenylalanine ammonia-lyase gene family in Isatis indigotica Fort.</title>
        <authorList>
            <person name="Liu Q."/>
            <person name="Chen J."/>
            <person name="Zhou X."/>
            <person name="Di P."/>
            <person name="Xiao Y."/>
            <person name="Xuan H."/>
            <person name="Zhang L."/>
            <person name="Chen W."/>
        </authorList>
    </citation>
    <scope>NUCLEOTIDE SEQUENCE</scope>
    <source>
        <tissue evidence="7">Salivary gland</tissue>
    </source>
</reference>
<dbReference type="GO" id="GO:0006412">
    <property type="term" value="P:translation"/>
    <property type="evidence" value="ECO:0007669"/>
    <property type="project" value="InterPro"/>
</dbReference>
<dbReference type="InterPro" id="IPR002136">
    <property type="entry name" value="Ribosomal_uL4"/>
</dbReference>
<dbReference type="PROSITE" id="PS00939">
    <property type="entry name" value="RIBOSOMAL_L1E"/>
    <property type="match status" value="1"/>
</dbReference>
<reference evidence="8" key="2">
    <citation type="journal article" date="2020" name="Parasit. Vectors">
        <title>Catalogue of stage-specific transcripts in Ixodes ricinus and their potential functions during the tick life-cycle.</title>
        <authorList>
            <person name="Vechtova P."/>
            <person name="Fussy Z."/>
            <person name="Cegan R."/>
            <person name="Sterba J."/>
            <person name="Erhart J."/>
            <person name="Benes V."/>
            <person name="Grubhoffer L."/>
        </authorList>
    </citation>
    <scope>NUCLEOTIDE SEQUENCE</scope>
</reference>
<dbReference type="Pfam" id="PF14374">
    <property type="entry name" value="Ribos_L4_asso_C"/>
    <property type="match status" value="1"/>
</dbReference>
<proteinExistence type="evidence at transcript level"/>
<evidence type="ECO:0000256" key="2">
    <source>
        <dbReference type="ARBA" id="ARBA00022980"/>
    </source>
</evidence>
<comment type="similarity">
    <text evidence="1">Belongs to the universal ribosomal protein uL4 family.</text>
</comment>
<accession>A0A0K8RMJ6</accession>
<dbReference type="EMBL" id="MN728900">
    <property type="protein sequence ID" value="QKX45995.1"/>
    <property type="molecule type" value="mRNA"/>
</dbReference>
<sequence length="417" mass="46606">MAYTIARPLVNVYNDKNELSGTHVALPAVFKAPIRPDIVNFVHVNMSKNNRQPYAVSKEAGHQTSAESWGTGRAVARIPRVRGGGTHRSGQGAFGNMCRGGRMFAPTKTYRRWHRRINVAQKRYAICSAVAATGVPGLVLSKGHKIEEIPEVPLVVSDKVQDLKKTKEAVLFLKKVKAWADVEKVYKSRRLRAGKGKMRNRRRIQRLGPLVVFEADNGITRAFRNIPGVDTLRVDKLNLLKMAPGGHVGRFVIWTESAFRRLDKLYGTYRKPSSEKKNFSLPKPQMTNSDISRILKSDEIRQVIRAPCKKVVRRTQKKNPLKNLNAMLRLNPYAAVTRRASVLLNQKQKLKKRLLLAEKRGVKLPEEKLQPWQLALKKSFEARRAAAIKKKGGSAAAAPKKAAAAKSKGGKKAPAKK</sequence>
<keyword evidence="4" id="KW-0175">Coiled coil</keyword>
<feature type="domain" description="Large ribosomal subunit protein uL4 C-terminal" evidence="6">
    <location>
        <begin position="277"/>
        <end position="349"/>
    </location>
</feature>
<evidence type="ECO:0000256" key="3">
    <source>
        <dbReference type="ARBA" id="ARBA00023274"/>
    </source>
</evidence>
<keyword evidence="2 7" id="KW-0689">Ribosomal protein</keyword>
<feature type="coiled-coil region" evidence="4">
    <location>
        <begin position="333"/>
        <end position="360"/>
    </location>
</feature>
<dbReference type="InterPro" id="IPR013000">
    <property type="entry name" value="Ribosomal_uL4_euk/arc_CS"/>
</dbReference>
<organism evidence="7">
    <name type="scientific">Ixodes ricinus</name>
    <name type="common">Common tick</name>
    <name type="synonym">Acarus ricinus</name>
    <dbReference type="NCBI Taxonomy" id="34613"/>
    <lineage>
        <taxon>Eukaryota</taxon>
        <taxon>Metazoa</taxon>
        <taxon>Ecdysozoa</taxon>
        <taxon>Arthropoda</taxon>
        <taxon>Chelicerata</taxon>
        <taxon>Arachnida</taxon>
        <taxon>Acari</taxon>
        <taxon>Parasitiformes</taxon>
        <taxon>Ixodida</taxon>
        <taxon>Ixodoidea</taxon>
        <taxon>Ixodidae</taxon>
        <taxon>Ixodinae</taxon>
        <taxon>Ixodes</taxon>
    </lineage>
</organism>
<dbReference type="InterPro" id="IPR045240">
    <property type="entry name" value="Ribosomal_uL4_euk/arch"/>
</dbReference>
<dbReference type="InterPro" id="IPR025755">
    <property type="entry name" value="Ribos_uL4_C_dom"/>
</dbReference>
<evidence type="ECO:0000313" key="8">
    <source>
        <dbReference type="EMBL" id="QKX45995.1"/>
    </source>
</evidence>
<dbReference type="AlphaFoldDB" id="A0A0K8RMJ6"/>
<gene>
    <name evidence="8" type="primary">rpl4</name>
</gene>
<evidence type="ECO:0000256" key="4">
    <source>
        <dbReference type="SAM" id="Coils"/>
    </source>
</evidence>
<dbReference type="GO" id="GO:0005840">
    <property type="term" value="C:ribosome"/>
    <property type="evidence" value="ECO:0007669"/>
    <property type="project" value="UniProtKB-KW"/>
</dbReference>
<dbReference type="InterPro" id="IPR023574">
    <property type="entry name" value="Ribosomal_uL4_dom_sf"/>
</dbReference>
<feature type="compositionally biased region" description="Low complexity" evidence="5">
    <location>
        <begin position="393"/>
        <end position="407"/>
    </location>
</feature>
<protein>
    <submittedName>
        <fullName evidence="7">Putative ribosomal protein</fullName>
    </submittedName>
    <submittedName>
        <fullName evidence="8">Ribosomal protein L4</fullName>
    </submittedName>
</protein>
<dbReference type="Gene3D" id="3.40.1370.10">
    <property type="match status" value="1"/>
</dbReference>
<dbReference type="EMBL" id="GADI01001523">
    <property type="protein sequence ID" value="JAA72285.1"/>
    <property type="molecule type" value="mRNA"/>
</dbReference>
<dbReference type="GO" id="GO:1990904">
    <property type="term" value="C:ribonucleoprotein complex"/>
    <property type="evidence" value="ECO:0007669"/>
    <property type="project" value="UniProtKB-KW"/>
</dbReference>
<name>A0A0K8RMJ6_IXORI</name>
<dbReference type="PANTHER" id="PTHR19431">
    <property type="entry name" value="60S RIBOSOMAL PROTEIN L4"/>
    <property type="match status" value="1"/>
</dbReference>
<evidence type="ECO:0000256" key="5">
    <source>
        <dbReference type="SAM" id="MobiDB-lite"/>
    </source>
</evidence>
<feature type="region of interest" description="Disordered" evidence="5">
    <location>
        <begin position="389"/>
        <end position="417"/>
    </location>
</feature>
<feature type="compositionally biased region" description="Basic residues" evidence="5">
    <location>
        <begin position="408"/>
        <end position="417"/>
    </location>
</feature>
<evidence type="ECO:0000313" key="7">
    <source>
        <dbReference type="EMBL" id="JAA72285.1"/>
    </source>
</evidence>
<dbReference type="GO" id="GO:0003735">
    <property type="term" value="F:structural constituent of ribosome"/>
    <property type="evidence" value="ECO:0007669"/>
    <property type="project" value="InterPro"/>
</dbReference>
<dbReference type="SUPFAM" id="SSF52166">
    <property type="entry name" value="Ribosomal protein L4"/>
    <property type="match status" value="1"/>
</dbReference>
<evidence type="ECO:0000256" key="1">
    <source>
        <dbReference type="ARBA" id="ARBA00010528"/>
    </source>
</evidence>
<evidence type="ECO:0000259" key="6">
    <source>
        <dbReference type="Pfam" id="PF14374"/>
    </source>
</evidence>
<dbReference type="FunFam" id="3.40.1370.10:FF:000002">
    <property type="entry name" value="60S ribosomal protein L4"/>
    <property type="match status" value="1"/>
</dbReference>